<dbReference type="AlphaFoldDB" id="A0A7Y9E7B3"/>
<evidence type="ECO:0000256" key="2">
    <source>
        <dbReference type="SAM" id="MobiDB-lite"/>
    </source>
</evidence>
<proteinExistence type="inferred from homology"/>
<dbReference type="RefSeq" id="WP_179664102.1">
    <property type="nucleotide sequence ID" value="NZ_JACCBG010000001.1"/>
</dbReference>
<comment type="similarity">
    <text evidence="1">Belongs to the LytR/CpsA/Psr (LCP) family.</text>
</comment>
<feature type="compositionally biased region" description="Basic and acidic residues" evidence="2">
    <location>
        <begin position="331"/>
        <end position="340"/>
    </location>
</feature>
<dbReference type="EMBL" id="JACCBG010000001">
    <property type="protein sequence ID" value="NYD42468.1"/>
    <property type="molecule type" value="Genomic_DNA"/>
</dbReference>
<dbReference type="Pfam" id="PF03816">
    <property type="entry name" value="LytR_cpsA_psr"/>
    <property type="match status" value="1"/>
</dbReference>
<keyword evidence="5" id="KW-1185">Reference proteome</keyword>
<accession>A0A7Y9E7B3</accession>
<dbReference type="Proteomes" id="UP000535511">
    <property type="component" value="Unassembled WGS sequence"/>
</dbReference>
<comment type="caution">
    <text evidence="4">The sequence shown here is derived from an EMBL/GenBank/DDBJ whole genome shotgun (WGS) entry which is preliminary data.</text>
</comment>
<dbReference type="NCBIfam" id="TIGR00350">
    <property type="entry name" value="lytR_cpsA_psr"/>
    <property type="match status" value="1"/>
</dbReference>
<gene>
    <name evidence="4" type="ORF">BJZ21_002551</name>
</gene>
<name>A0A7Y9E7B3_9ACTN</name>
<evidence type="ECO:0000313" key="4">
    <source>
        <dbReference type="EMBL" id="NYD42468.1"/>
    </source>
</evidence>
<evidence type="ECO:0000259" key="3">
    <source>
        <dbReference type="Pfam" id="PF03816"/>
    </source>
</evidence>
<evidence type="ECO:0000313" key="5">
    <source>
        <dbReference type="Proteomes" id="UP000535511"/>
    </source>
</evidence>
<organism evidence="4 5">
    <name type="scientific">Nocardioides panaciterrulae</name>
    <dbReference type="NCBI Taxonomy" id="661492"/>
    <lineage>
        <taxon>Bacteria</taxon>
        <taxon>Bacillati</taxon>
        <taxon>Actinomycetota</taxon>
        <taxon>Actinomycetes</taxon>
        <taxon>Propionibacteriales</taxon>
        <taxon>Nocardioidaceae</taxon>
        <taxon>Nocardioides</taxon>
    </lineage>
</organism>
<feature type="region of interest" description="Disordered" evidence="2">
    <location>
        <begin position="325"/>
        <end position="347"/>
    </location>
</feature>
<evidence type="ECO:0000256" key="1">
    <source>
        <dbReference type="ARBA" id="ARBA00006068"/>
    </source>
</evidence>
<dbReference type="InterPro" id="IPR004474">
    <property type="entry name" value="LytR_CpsA_psr"/>
</dbReference>
<feature type="domain" description="Cell envelope-related transcriptional attenuator" evidence="3">
    <location>
        <begin position="79"/>
        <end position="232"/>
    </location>
</feature>
<dbReference type="Gene3D" id="3.40.630.190">
    <property type="entry name" value="LCP protein"/>
    <property type="match status" value="1"/>
</dbReference>
<dbReference type="PANTHER" id="PTHR33392">
    <property type="entry name" value="POLYISOPRENYL-TEICHOIC ACID--PEPTIDOGLYCAN TEICHOIC ACID TRANSFERASE TAGU"/>
    <property type="match status" value="1"/>
</dbReference>
<dbReference type="PANTHER" id="PTHR33392:SF6">
    <property type="entry name" value="POLYISOPRENYL-TEICHOIC ACID--PEPTIDOGLYCAN TEICHOIC ACID TRANSFERASE TAGU"/>
    <property type="match status" value="1"/>
</dbReference>
<reference evidence="4 5" key="1">
    <citation type="submission" date="2020-07" db="EMBL/GenBank/DDBJ databases">
        <title>Sequencing the genomes of 1000 actinobacteria strains.</title>
        <authorList>
            <person name="Klenk H.-P."/>
        </authorList>
    </citation>
    <scope>NUCLEOTIDE SEQUENCE [LARGE SCALE GENOMIC DNA]</scope>
    <source>
        <strain evidence="4 5">DSM 21350</strain>
    </source>
</reference>
<dbReference type="InterPro" id="IPR050922">
    <property type="entry name" value="LytR/CpsA/Psr_CW_biosynth"/>
</dbReference>
<protein>
    <submittedName>
        <fullName evidence="4">LCP family protein required for cell wall assembly</fullName>
    </submittedName>
</protein>
<sequence length="347" mass="37501">MLRVILVAELVVALATASTVAFAYRHIDGRISAGERIHHHAHRQQPARDDSELNILLMGTDRRDCAGCGIDHATGKGGSDTTILLHIADGRRSAYGISIPRDTLVDRPDCTEDGHTVPGAEDATWNTAYAVGGPECTVEQVEAVTGIYVDEYLTVNFGGFKGMVDAIGGVEVCLPQQVDDTTAHIHFDAGVQTLDGERALEYVRERHSTANSDLGRMKRQQAFLASMIDKVMSSDTLGRPDRLFHFASELAGSLETSPDLAGAAPLARLGSSLRHVELDQIRFVTAPTSDFPVGDPRWGRLQLTDEAPKLWRRVIHDQPLGRLGHGAITAEHPHGPREDAAANGLCA</sequence>